<dbReference type="PANTHER" id="PTHR31151">
    <property type="entry name" value="PROLINE-TRNA LIGASE (DUF1680)"/>
    <property type="match status" value="1"/>
</dbReference>
<feature type="domain" description="Non-reducing end beta-L-arabinofuranosidase-like GH127 middle" evidence="2">
    <location>
        <begin position="435"/>
        <end position="530"/>
    </location>
</feature>
<dbReference type="InterPro" id="IPR049046">
    <property type="entry name" value="Beta-AFase-like_GH127_middle"/>
</dbReference>
<proteinExistence type="predicted"/>
<accession>A0A3E2BMM7</accession>
<dbReference type="GO" id="GO:0005975">
    <property type="term" value="P:carbohydrate metabolic process"/>
    <property type="evidence" value="ECO:0007669"/>
    <property type="project" value="InterPro"/>
</dbReference>
<evidence type="ECO:0008006" key="5">
    <source>
        <dbReference type="Google" id="ProtNLM"/>
    </source>
</evidence>
<reference evidence="3 4" key="1">
    <citation type="submission" date="2018-08" db="EMBL/GenBank/DDBJ databases">
        <title>Genome analysis of the thermophilic bacterium of the candidate phylum Aminicenantes from deep subsurface aquifer revealed its physiology and ecological role.</title>
        <authorList>
            <person name="Kadnikov V.V."/>
            <person name="Mardanov A.V."/>
            <person name="Beletsky A.V."/>
            <person name="Karnachuk O.V."/>
            <person name="Ravin N.V."/>
        </authorList>
    </citation>
    <scope>NUCLEOTIDE SEQUENCE [LARGE SCALE GENOMIC DNA]</scope>
    <source>
        <strain evidence="3">BY38</strain>
    </source>
</reference>
<dbReference type="InterPro" id="IPR012878">
    <property type="entry name" value="Beta-AFase-like_GH127_cat"/>
</dbReference>
<organism evidence="3 4">
    <name type="scientific">Candidatus Saccharicenans subterraneus</name>
    <dbReference type="NCBI Taxonomy" id="2508984"/>
    <lineage>
        <taxon>Bacteria</taxon>
        <taxon>Candidatus Aminicenantota</taxon>
        <taxon>Candidatus Aminicenantia</taxon>
        <taxon>Candidatus Aminicenantales</taxon>
        <taxon>Candidatus Saccharicenantaceae</taxon>
        <taxon>Candidatus Saccharicenans</taxon>
    </lineage>
</organism>
<evidence type="ECO:0000259" key="2">
    <source>
        <dbReference type="Pfam" id="PF20736"/>
    </source>
</evidence>
<evidence type="ECO:0000313" key="4">
    <source>
        <dbReference type="Proteomes" id="UP000257323"/>
    </source>
</evidence>
<comment type="caution">
    <text evidence="3">The sequence shown here is derived from an EMBL/GenBank/DDBJ whole genome shotgun (WGS) entry which is preliminary data.</text>
</comment>
<sequence>MNRSCVICLLILVLLLAANIFGGETVNEVRIVRTPPVDRINSHYQGNRPPLRANPLLKLPPGQVEARGWLLSQLRLMASGLTGRLPEISKFLQGDSGWLTLKGRGWEEMPYWLKGFGDLAYLLKDPELIATARKWIEAILKSQQPDGYFGPVDNRDNNDLWPNMVALACLQSYYEFSGDRRVLDFMSAYFRYQFSLPEEKLFPGSWQKLRGGENLESVYWLYNRTGEAWLLELAKRIYRRTADWASPILTAERDRHWEESSFYHGVNIAMGFRYPGVYYQQAGEPGLLEAVERNYRQVMEAYGQQPGGMFAADENIRPGYGDPRQGAETCTMVEFMNSFESLLKITGQVVYADRAEEVAVNSLPAALTPDLKALHYLTAANLISCDSSGDHDFQNSGTLLSFDPWKYRCCQHNVAFGWPYYIEHLYLATSENGLATIFYGPSMVNFKAGNLGKAARIVQDTNYPFSGRIELTVYADEPVAFPLYLRMPGWAEKASISINGGKPREIKAAGEFAVVEQTWKYGDRITLDLEQSIKVHFWPGLGQAASIRRGPLWYSLEIKEEWKRAGGSDDWPAWEVLPASPWNFALLLDPEAPSSDIELIEERPLDYQPFSLDSTPLVLEARARRLPEWREEGRMVGKVPASPVSSRQPDTRIRLIPMGCARLRITCFPWVKVN</sequence>
<dbReference type="InterPro" id="IPR008928">
    <property type="entry name" value="6-hairpin_glycosidase_sf"/>
</dbReference>
<dbReference type="EMBL" id="QUAH01000005">
    <property type="protein sequence ID" value="RFT16023.1"/>
    <property type="molecule type" value="Genomic_DNA"/>
</dbReference>
<dbReference type="Proteomes" id="UP000257323">
    <property type="component" value="Unassembled WGS sequence"/>
</dbReference>
<protein>
    <recommendedName>
        <fullName evidence="5">Transcriptional initiation protein Tat</fullName>
    </recommendedName>
</protein>
<dbReference type="Pfam" id="PF07944">
    <property type="entry name" value="Beta-AFase-like_GH127_cat"/>
    <property type="match status" value="1"/>
</dbReference>
<dbReference type="AlphaFoldDB" id="A0A3E2BMM7"/>
<evidence type="ECO:0000259" key="1">
    <source>
        <dbReference type="Pfam" id="PF07944"/>
    </source>
</evidence>
<name>A0A3E2BMM7_9BACT</name>
<evidence type="ECO:0000313" key="3">
    <source>
        <dbReference type="EMBL" id="RFT16023.1"/>
    </source>
</evidence>
<dbReference type="PANTHER" id="PTHR31151:SF0">
    <property type="entry name" value="PROLINE-TRNA LIGASE (DUF1680)"/>
    <property type="match status" value="1"/>
</dbReference>
<dbReference type="SUPFAM" id="SSF48208">
    <property type="entry name" value="Six-hairpin glycosidases"/>
    <property type="match status" value="1"/>
</dbReference>
<dbReference type="Pfam" id="PF20736">
    <property type="entry name" value="Glyco_hydro127M"/>
    <property type="match status" value="1"/>
</dbReference>
<feature type="domain" description="Non-reducing end beta-L-arabinofuranosidase-like GH127 catalytic" evidence="1">
    <location>
        <begin position="110"/>
        <end position="420"/>
    </location>
</feature>
<gene>
    <name evidence="3" type="ORF">OP8BY_2029</name>
</gene>